<dbReference type="GO" id="GO:0045944">
    <property type="term" value="P:positive regulation of transcription by RNA polymerase II"/>
    <property type="evidence" value="ECO:0007669"/>
    <property type="project" value="UniProtKB-ARBA"/>
</dbReference>
<dbReference type="EMBL" id="QWIP01000165">
    <property type="protein sequence ID" value="RMY70726.1"/>
    <property type="molecule type" value="Genomic_DNA"/>
</dbReference>
<feature type="compositionally biased region" description="Polar residues" evidence="6">
    <location>
        <begin position="548"/>
        <end position="559"/>
    </location>
</feature>
<dbReference type="InterPro" id="IPR036879">
    <property type="entry name" value="TF_MADSbox_sf"/>
</dbReference>
<keyword evidence="5" id="KW-0539">Nucleus</keyword>
<evidence type="ECO:0000256" key="3">
    <source>
        <dbReference type="ARBA" id="ARBA00023125"/>
    </source>
</evidence>
<dbReference type="OrthoDB" id="1898716at2759"/>
<comment type="caution">
    <text evidence="8">The sequence shown here is derived from an EMBL/GenBank/DDBJ whole genome shotgun (WGS) entry which is preliminary data.</text>
</comment>
<feature type="compositionally biased region" description="Polar residues" evidence="6">
    <location>
        <begin position="248"/>
        <end position="263"/>
    </location>
</feature>
<feature type="compositionally biased region" description="Pro residues" evidence="6">
    <location>
        <begin position="367"/>
        <end position="377"/>
    </location>
</feature>
<evidence type="ECO:0000256" key="5">
    <source>
        <dbReference type="ARBA" id="ARBA00023242"/>
    </source>
</evidence>
<feature type="compositionally biased region" description="Pro residues" evidence="6">
    <location>
        <begin position="476"/>
        <end position="492"/>
    </location>
</feature>
<dbReference type="InterPro" id="IPR050142">
    <property type="entry name" value="MADS-box/MEF2_TF"/>
</dbReference>
<sequence length="688" mass="74006">MSYFTRQSPKSIGLVEPELLVPPTHPRTLGRNFPLVGWLRCAAQLESAQPLVSVWETPERKSPRAQRAVETSSFWGAAPTPIIMGRRKIERKGGLFKKAHELSVLCSVDVAVIIFGHNKKLYEYSSSEINEIVGRFQYYGGAHEHKGPADFADKGGGDDDEDDEGGDEGHEGEARGTPAPDQHPMMHPQMQNHPGFQHVRHGTPGASPPMPNGAMPPFVRGPSPLPPNMSRPSSRASQHAAQAHMRRTSSNLVPPHMQQTSAAPVQPTYAYTPNPPFYNPQAAAQMQAAQAAQARPIQTGQQATYPPPYPPHPPQVVPPPPATHPQLQHAYMQDARRSSVPPAYPPNPAPHAQMSRNPSMEHLQPPQARPNPSPHPPQGSNRPTPSPQPPQQQFASPPLPQPKPLPAHAKAHSIFTPIDDSRSMLAQHWGSTSNAEYPKPEPSIKVEDGGPRSASIDVAAMQRDRHNGGKSSGESPRPPPAKPPMPKSPEPPQRTASTSSLPAPQVPNRGPTGQPEAKRPRLKVQIPSEQSGDEAGTGSEAGEGSTGQPQTAGQHQPQSFGPAHGVVLPPPSPSAGALLSAGAQGPPNPFARPAPPMSTNPHAMRDANNHIETPISALPSRFMSDNLLPSPSTFYPEWGFGRSGDSNMLPSPLNFQTPIGSNGQGWREEDRKRQNEEDAGGEQKRARG</sequence>
<dbReference type="AlphaFoldDB" id="A0A3M7E3C6"/>
<dbReference type="InterPro" id="IPR002100">
    <property type="entry name" value="TF_MADSbox"/>
</dbReference>
<feature type="compositionally biased region" description="Pro residues" evidence="6">
    <location>
        <begin position="586"/>
        <end position="598"/>
    </location>
</feature>
<evidence type="ECO:0000313" key="9">
    <source>
        <dbReference type="Proteomes" id="UP000269276"/>
    </source>
</evidence>
<organism evidence="8 9">
    <name type="scientific">Hortaea werneckii</name>
    <name type="common">Black yeast</name>
    <name type="synonym">Cladosporium werneckii</name>
    <dbReference type="NCBI Taxonomy" id="91943"/>
    <lineage>
        <taxon>Eukaryota</taxon>
        <taxon>Fungi</taxon>
        <taxon>Dikarya</taxon>
        <taxon>Ascomycota</taxon>
        <taxon>Pezizomycotina</taxon>
        <taxon>Dothideomycetes</taxon>
        <taxon>Dothideomycetidae</taxon>
        <taxon>Mycosphaerellales</taxon>
        <taxon>Teratosphaeriaceae</taxon>
        <taxon>Hortaea</taxon>
    </lineage>
</organism>
<dbReference type="GO" id="GO:0046983">
    <property type="term" value="F:protein dimerization activity"/>
    <property type="evidence" value="ECO:0007669"/>
    <property type="project" value="InterPro"/>
</dbReference>
<evidence type="ECO:0000313" key="8">
    <source>
        <dbReference type="EMBL" id="RMY70726.1"/>
    </source>
</evidence>
<feature type="compositionally biased region" description="Low complexity" evidence="6">
    <location>
        <begin position="230"/>
        <end position="243"/>
    </location>
</feature>
<dbReference type="GO" id="GO:0005634">
    <property type="term" value="C:nucleus"/>
    <property type="evidence" value="ECO:0007669"/>
    <property type="project" value="UniProtKB-SubCell"/>
</dbReference>
<dbReference type="PRINTS" id="PR01217">
    <property type="entry name" value="PRICHEXTENSN"/>
</dbReference>
<feature type="region of interest" description="Disordered" evidence="6">
    <location>
        <begin position="147"/>
        <end position="616"/>
    </location>
</feature>
<evidence type="ECO:0000256" key="2">
    <source>
        <dbReference type="ARBA" id="ARBA00023015"/>
    </source>
</evidence>
<feature type="compositionally biased region" description="Basic and acidic residues" evidence="6">
    <location>
        <begin position="438"/>
        <end position="450"/>
    </location>
</feature>
<dbReference type="GO" id="GO:0003677">
    <property type="term" value="F:DNA binding"/>
    <property type="evidence" value="ECO:0007669"/>
    <property type="project" value="UniProtKB-KW"/>
</dbReference>
<feature type="region of interest" description="Disordered" evidence="6">
    <location>
        <begin position="643"/>
        <end position="688"/>
    </location>
</feature>
<dbReference type="SUPFAM" id="SSF55455">
    <property type="entry name" value="SRF-like"/>
    <property type="match status" value="1"/>
</dbReference>
<evidence type="ECO:0000256" key="4">
    <source>
        <dbReference type="ARBA" id="ARBA00023163"/>
    </source>
</evidence>
<feature type="compositionally biased region" description="Low complexity" evidence="6">
    <location>
        <begin position="281"/>
        <end position="294"/>
    </location>
</feature>
<evidence type="ECO:0000259" key="7">
    <source>
        <dbReference type="PROSITE" id="PS50066"/>
    </source>
</evidence>
<protein>
    <recommendedName>
        <fullName evidence="7">MADS-box domain-containing protein</fullName>
    </recommendedName>
</protein>
<feature type="compositionally biased region" description="Polar residues" evidence="6">
    <location>
        <begin position="644"/>
        <end position="661"/>
    </location>
</feature>
<feature type="compositionally biased region" description="Basic and acidic residues" evidence="6">
    <location>
        <begin position="666"/>
        <end position="688"/>
    </location>
</feature>
<keyword evidence="2" id="KW-0805">Transcription regulation</keyword>
<dbReference type="PROSITE" id="PS50066">
    <property type="entry name" value="MADS_BOX_2"/>
    <property type="match status" value="1"/>
</dbReference>
<keyword evidence="4" id="KW-0804">Transcription</keyword>
<feature type="compositionally biased region" description="Pro residues" evidence="6">
    <location>
        <begin position="305"/>
        <end position="323"/>
    </location>
</feature>
<reference evidence="8 9" key="1">
    <citation type="journal article" date="2018" name="BMC Genomics">
        <title>Genomic evidence for intraspecific hybridization in a clonal and extremely halotolerant yeast.</title>
        <authorList>
            <person name="Gostincar C."/>
            <person name="Stajich J.E."/>
            <person name="Zupancic J."/>
            <person name="Zalar P."/>
            <person name="Gunde-Cimerman N."/>
        </authorList>
    </citation>
    <scope>NUCLEOTIDE SEQUENCE [LARGE SCALE GENOMIC DNA]</scope>
    <source>
        <strain evidence="8 9">EXF-2682</strain>
    </source>
</reference>
<name>A0A3M7E3C6_HORWE</name>
<gene>
    <name evidence="8" type="ORF">D0863_05618</name>
</gene>
<dbReference type="PRINTS" id="PR00404">
    <property type="entry name" value="MADSDOMAIN"/>
</dbReference>
<evidence type="ECO:0000256" key="6">
    <source>
        <dbReference type="SAM" id="MobiDB-lite"/>
    </source>
</evidence>
<evidence type="ECO:0000256" key="1">
    <source>
        <dbReference type="ARBA" id="ARBA00004123"/>
    </source>
</evidence>
<dbReference type="PANTHER" id="PTHR48019">
    <property type="entry name" value="SERUM RESPONSE FACTOR HOMOLOG"/>
    <property type="match status" value="1"/>
</dbReference>
<dbReference type="Gene3D" id="3.40.1810.10">
    <property type="entry name" value="Transcription factor, MADS-box"/>
    <property type="match status" value="1"/>
</dbReference>
<accession>A0A3M7E3C6</accession>
<keyword evidence="3" id="KW-0238">DNA-binding</keyword>
<proteinExistence type="predicted"/>
<feature type="domain" description="MADS-box" evidence="7">
    <location>
        <begin position="90"/>
        <end position="128"/>
    </location>
</feature>
<feature type="compositionally biased region" description="Basic and acidic residues" evidence="6">
    <location>
        <begin position="147"/>
        <end position="157"/>
    </location>
</feature>
<dbReference type="Proteomes" id="UP000269276">
    <property type="component" value="Unassembled WGS sequence"/>
</dbReference>
<feature type="compositionally biased region" description="Low complexity" evidence="6">
    <location>
        <begin position="574"/>
        <end position="585"/>
    </location>
</feature>
<dbReference type="SMART" id="SM00432">
    <property type="entry name" value="MADS"/>
    <property type="match status" value="1"/>
</dbReference>
<dbReference type="Pfam" id="PF00319">
    <property type="entry name" value="SRF-TF"/>
    <property type="match status" value="1"/>
</dbReference>
<comment type="subcellular location">
    <subcellularLocation>
        <location evidence="1">Nucleus</location>
    </subcellularLocation>
</comment>